<organism evidence="1 2">
    <name type="scientific">Trifolium pratense</name>
    <name type="common">Red clover</name>
    <dbReference type="NCBI Taxonomy" id="57577"/>
    <lineage>
        <taxon>Eukaryota</taxon>
        <taxon>Viridiplantae</taxon>
        <taxon>Streptophyta</taxon>
        <taxon>Embryophyta</taxon>
        <taxon>Tracheophyta</taxon>
        <taxon>Spermatophyta</taxon>
        <taxon>Magnoliopsida</taxon>
        <taxon>eudicotyledons</taxon>
        <taxon>Gunneridae</taxon>
        <taxon>Pentapetalae</taxon>
        <taxon>rosids</taxon>
        <taxon>fabids</taxon>
        <taxon>Fabales</taxon>
        <taxon>Fabaceae</taxon>
        <taxon>Papilionoideae</taxon>
        <taxon>50 kb inversion clade</taxon>
        <taxon>NPAAA clade</taxon>
        <taxon>Hologalegina</taxon>
        <taxon>IRL clade</taxon>
        <taxon>Trifolieae</taxon>
        <taxon>Trifolium</taxon>
    </lineage>
</organism>
<proteinExistence type="predicted"/>
<protein>
    <submittedName>
        <fullName evidence="1">Uncharacterized protein</fullName>
    </submittedName>
</protein>
<comment type="caution">
    <text evidence="1">The sequence shown here is derived from an EMBL/GenBank/DDBJ whole genome shotgun (WGS) entry which is preliminary data.</text>
</comment>
<reference evidence="1" key="1">
    <citation type="submission" date="2023-10" db="EMBL/GenBank/DDBJ databases">
        <authorList>
            <person name="Rodriguez Cubillos JULIANA M."/>
            <person name="De Vega J."/>
        </authorList>
    </citation>
    <scope>NUCLEOTIDE SEQUENCE</scope>
</reference>
<keyword evidence="2" id="KW-1185">Reference proteome</keyword>
<name>A0ACB0L520_TRIPR</name>
<evidence type="ECO:0000313" key="1">
    <source>
        <dbReference type="EMBL" id="CAJ2664500.1"/>
    </source>
</evidence>
<dbReference type="Proteomes" id="UP001177021">
    <property type="component" value="Unassembled WGS sequence"/>
</dbReference>
<dbReference type="EMBL" id="CASHSV030000409">
    <property type="protein sequence ID" value="CAJ2664500.1"/>
    <property type="molecule type" value="Genomic_DNA"/>
</dbReference>
<sequence length="379" mass="42270">MKFHVLSRAFEVSHGTRRSLLNHRKRGPCEATNPIDSCWRCDPHWEKNRKRLADCVIGFGHGTTGGKDGRFYVVTDPSDNDLVNPKPGTLRHAAIQTEPLWIIFQHHMNIKLKSELMLTDNKTIDGRGVNVHISGGAQITMQYVKNIIIHGLHVHDTKPCSGGLIRDSLSHFGQRSMSDGDGISMFGVSHVWLDHISLWNCSDGLIDAVAGSTAITISNCHMTHHNDVMLFGASDSFPGDQISQITVAFNHFGKGLIQRMPRCRWGFFHIVNNDYTHWLMYAIGGSTHPTILSQGNRFIAPPNPNAKEVTKRDYAPESVWKKWSWRSENDLLMNGAFFVQSGTKAANFPKSDIKAKPGSYAAALTRNAGFLKCEVNKPC</sequence>
<evidence type="ECO:0000313" key="2">
    <source>
        <dbReference type="Proteomes" id="UP001177021"/>
    </source>
</evidence>
<accession>A0ACB0L520</accession>
<gene>
    <name evidence="1" type="ORF">MILVUS5_LOCUS29696</name>
</gene>